<reference evidence="3" key="1">
    <citation type="submission" date="2016-02" db="EMBL/GenBank/DDBJ databases">
        <title>Draft genome sequence of Microdochium bolleyi, a fungal endophyte of beachgrass.</title>
        <authorList>
            <consortium name="DOE Joint Genome Institute"/>
            <person name="David A.S."/>
            <person name="May G."/>
            <person name="Haridas S."/>
            <person name="Lim J."/>
            <person name="Wang M."/>
            <person name="Labutti K."/>
            <person name="Lipzen A."/>
            <person name="Barry K."/>
            <person name="Grigoriev I.V."/>
        </authorList>
    </citation>
    <scope>NUCLEOTIDE SEQUENCE [LARGE SCALE GENOMIC DNA]</scope>
    <source>
        <strain evidence="3">J235TASD1</strain>
    </source>
</reference>
<feature type="compositionally biased region" description="Polar residues" evidence="1">
    <location>
        <begin position="31"/>
        <end position="47"/>
    </location>
</feature>
<dbReference type="EMBL" id="KQ964249">
    <property type="protein sequence ID" value="KXJ92191.1"/>
    <property type="molecule type" value="Genomic_DNA"/>
</dbReference>
<sequence length="355" mass="37177">MDKKDMHPSGQPDAPRSAAASNGKGKDKDTTTWPPASTTNSARNDQNFGARVITSASKLASDLVTGPANASDIGKAVPASKGGSSRAAVGSSSSASVAARDLPSAGSSYSSSSHRFHSTDAQAHAAQQEAAFSSFLDGVPALEAPSGAVLPSLELLDYSSSQQSESADARHVTTFGSAGTRGEAAAPVQDGMDVVRLLESDAYDEVMAETAEDEPALSQEERASLRRALFGEVQRGTDASTSARSINWDDLLNFLPSYVSDKGVQGTPPAIASRQRAEHLGMSEAGDAQRVWAVQWTQVLASYTDEIWGDLSSLVHEARREVQEAEDVGGPSAAGPSEFPALRRLQQILGQVRGY</sequence>
<feature type="region of interest" description="Disordered" evidence="1">
    <location>
        <begin position="1"/>
        <end position="49"/>
    </location>
</feature>
<dbReference type="STRING" id="196109.A0A136J4S1"/>
<protein>
    <submittedName>
        <fullName evidence="2">Uncharacterized protein</fullName>
    </submittedName>
</protein>
<gene>
    <name evidence="2" type="ORF">Micbo1qcDRAFT_60130</name>
</gene>
<dbReference type="OrthoDB" id="5337545at2759"/>
<feature type="compositionally biased region" description="Low complexity" evidence="1">
    <location>
        <begin position="79"/>
        <end position="113"/>
    </location>
</feature>
<proteinExistence type="predicted"/>
<dbReference type="Proteomes" id="UP000070501">
    <property type="component" value="Unassembled WGS sequence"/>
</dbReference>
<organism evidence="2 3">
    <name type="scientific">Microdochium bolleyi</name>
    <dbReference type="NCBI Taxonomy" id="196109"/>
    <lineage>
        <taxon>Eukaryota</taxon>
        <taxon>Fungi</taxon>
        <taxon>Dikarya</taxon>
        <taxon>Ascomycota</taxon>
        <taxon>Pezizomycotina</taxon>
        <taxon>Sordariomycetes</taxon>
        <taxon>Xylariomycetidae</taxon>
        <taxon>Xylariales</taxon>
        <taxon>Microdochiaceae</taxon>
        <taxon>Microdochium</taxon>
    </lineage>
</organism>
<evidence type="ECO:0000313" key="3">
    <source>
        <dbReference type="Proteomes" id="UP000070501"/>
    </source>
</evidence>
<evidence type="ECO:0000256" key="1">
    <source>
        <dbReference type="SAM" id="MobiDB-lite"/>
    </source>
</evidence>
<accession>A0A136J4S1</accession>
<keyword evidence="3" id="KW-1185">Reference proteome</keyword>
<dbReference type="AlphaFoldDB" id="A0A136J4S1"/>
<dbReference type="InParanoid" id="A0A136J4S1"/>
<name>A0A136J4S1_9PEZI</name>
<feature type="region of interest" description="Disordered" evidence="1">
    <location>
        <begin position="63"/>
        <end position="124"/>
    </location>
</feature>
<evidence type="ECO:0000313" key="2">
    <source>
        <dbReference type="EMBL" id="KXJ92191.1"/>
    </source>
</evidence>